<dbReference type="Proteomes" id="UP000615446">
    <property type="component" value="Unassembled WGS sequence"/>
</dbReference>
<accession>A0A8H3KNC7</accession>
<dbReference type="AlphaFoldDB" id="A0A8H3KNC7"/>
<evidence type="ECO:0000313" key="2">
    <source>
        <dbReference type="Proteomes" id="UP000615446"/>
    </source>
</evidence>
<gene>
    <name evidence="1" type="ORF">RCL2_000036900</name>
</gene>
<evidence type="ECO:0000313" key="1">
    <source>
        <dbReference type="EMBL" id="GES72822.1"/>
    </source>
</evidence>
<reference evidence="1" key="1">
    <citation type="submission" date="2019-10" db="EMBL/GenBank/DDBJ databases">
        <title>Conservation and host-specific expression of non-tandemly repeated heterogenous ribosome RNA gene in arbuscular mycorrhizal fungi.</title>
        <authorList>
            <person name="Maeda T."/>
            <person name="Kobayashi Y."/>
            <person name="Nakagawa T."/>
            <person name="Ezawa T."/>
            <person name="Yamaguchi K."/>
            <person name="Bino T."/>
            <person name="Nishimoto Y."/>
            <person name="Shigenobu S."/>
            <person name="Kawaguchi M."/>
        </authorList>
    </citation>
    <scope>NUCLEOTIDE SEQUENCE</scope>
    <source>
        <strain evidence="1">HR1</strain>
    </source>
</reference>
<comment type="caution">
    <text evidence="1">The sequence shown here is derived from an EMBL/GenBank/DDBJ whole genome shotgun (WGS) entry which is preliminary data.</text>
</comment>
<sequence>MIQFELYNPEDFDILPDIKNKDIHKDIPNELQVEYLSASSEESGGDIYGIIYGGQHRPFVQQREEMLDKFGIYTERPFQVQINSRRVTIMRSHSHFKDINVLGMGFLMLYADLYLCSCNSSFVLKFNQNCPDFKIGD</sequence>
<organism evidence="1 2">
    <name type="scientific">Rhizophagus clarus</name>
    <dbReference type="NCBI Taxonomy" id="94130"/>
    <lineage>
        <taxon>Eukaryota</taxon>
        <taxon>Fungi</taxon>
        <taxon>Fungi incertae sedis</taxon>
        <taxon>Mucoromycota</taxon>
        <taxon>Glomeromycotina</taxon>
        <taxon>Glomeromycetes</taxon>
        <taxon>Glomerales</taxon>
        <taxon>Glomeraceae</taxon>
        <taxon>Rhizophagus</taxon>
    </lineage>
</organism>
<protein>
    <submittedName>
        <fullName evidence="1">Uncharacterized protein</fullName>
    </submittedName>
</protein>
<name>A0A8H3KNC7_9GLOM</name>
<proteinExistence type="predicted"/>
<dbReference type="EMBL" id="BLAL01000004">
    <property type="protein sequence ID" value="GES72822.1"/>
    <property type="molecule type" value="Genomic_DNA"/>
</dbReference>